<dbReference type="RefSeq" id="WP_161053373.1">
    <property type="nucleotide sequence ID" value="NZ_WWCT01000001.1"/>
</dbReference>
<keyword evidence="1" id="KW-0175">Coiled coil</keyword>
<reference evidence="4 5" key="1">
    <citation type="submission" date="2019-12" db="EMBL/GenBank/DDBJ databases">
        <title>Novel species isolated from a subtropical stream in China.</title>
        <authorList>
            <person name="Lu H."/>
        </authorList>
    </citation>
    <scope>NUCLEOTIDE SEQUENCE [LARGE SCALE GENOMIC DNA]</scope>
    <source>
        <strain evidence="4 5">CY42W</strain>
    </source>
</reference>
<evidence type="ECO:0000313" key="4">
    <source>
        <dbReference type="EMBL" id="MYN25270.1"/>
    </source>
</evidence>
<name>A0ABW9VUF6_9BURK</name>
<evidence type="ECO:0000256" key="1">
    <source>
        <dbReference type="SAM" id="Coils"/>
    </source>
</evidence>
<evidence type="ECO:0000313" key="5">
    <source>
        <dbReference type="Proteomes" id="UP000642144"/>
    </source>
</evidence>
<feature type="coiled-coil region" evidence="1">
    <location>
        <begin position="121"/>
        <end position="148"/>
    </location>
</feature>
<keyword evidence="5" id="KW-1185">Reference proteome</keyword>
<evidence type="ECO:0000256" key="3">
    <source>
        <dbReference type="SAM" id="Phobius"/>
    </source>
</evidence>
<dbReference type="EMBL" id="WWCT01000001">
    <property type="protein sequence ID" value="MYN25270.1"/>
    <property type="molecule type" value="Genomic_DNA"/>
</dbReference>
<feature type="region of interest" description="Disordered" evidence="2">
    <location>
        <begin position="148"/>
        <end position="167"/>
    </location>
</feature>
<protein>
    <recommendedName>
        <fullName evidence="6">DUF3618 domain-containing protein</fullName>
    </recommendedName>
</protein>
<organism evidence="4 5">
    <name type="scientific">Duganella levis</name>
    <dbReference type="NCBI Taxonomy" id="2692169"/>
    <lineage>
        <taxon>Bacteria</taxon>
        <taxon>Pseudomonadati</taxon>
        <taxon>Pseudomonadota</taxon>
        <taxon>Betaproteobacteria</taxon>
        <taxon>Burkholderiales</taxon>
        <taxon>Oxalobacteraceae</taxon>
        <taxon>Telluria group</taxon>
        <taxon>Duganella</taxon>
    </lineage>
</organism>
<evidence type="ECO:0000256" key="2">
    <source>
        <dbReference type="SAM" id="MobiDB-lite"/>
    </source>
</evidence>
<keyword evidence="3" id="KW-1133">Transmembrane helix</keyword>
<evidence type="ECO:0008006" key="6">
    <source>
        <dbReference type="Google" id="ProtNLM"/>
    </source>
</evidence>
<comment type="caution">
    <text evidence="4">The sequence shown here is derived from an EMBL/GenBank/DDBJ whole genome shotgun (WGS) entry which is preliminary data.</text>
</comment>
<accession>A0ABW9VUF6</accession>
<feature type="transmembrane region" description="Helical" evidence="3">
    <location>
        <begin position="64"/>
        <end position="85"/>
    </location>
</feature>
<keyword evidence="3" id="KW-0812">Transmembrane</keyword>
<dbReference type="Proteomes" id="UP000642144">
    <property type="component" value="Unassembled WGS sequence"/>
</dbReference>
<keyword evidence="3" id="KW-0472">Membrane</keyword>
<gene>
    <name evidence="4" type="ORF">GTP69_02500</name>
</gene>
<proteinExistence type="predicted"/>
<sequence length="167" mass="18731">MADMTREEVDAKILANEARSDAQVAAILAKIDAIIARMDAFEREMRETTRDIVAEMRTLKRTMVITIISAGLAVVFGVAGFNAALLNNMSAMYDSGTASGEWRSKMEHRMTGMEQQMADNRAETRQQAAETRQILDKINQRLDAIEAHQRVEAERGSVKRERESGRN</sequence>